<dbReference type="GO" id="GO:0004519">
    <property type="term" value="F:endonuclease activity"/>
    <property type="evidence" value="ECO:0007669"/>
    <property type="project" value="UniProtKB-KW"/>
</dbReference>
<dbReference type="CDD" id="cd10283">
    <property type="entry name" value="MnuA_DNase1-like"/>
    <property type="match status" value="1"/>
</dbReference>
<dbReference type="Proteomes" id="UP000283077">
    <property type="component" value="Unassembled WGS sequence"/>
</dbReference>
<proteinExistence type="predicted"/>
<dbReference type="Pfam" id="PF03372">
    <property type="entry name" value="Exo_endo_phos"/>
    <property type="match status" value="1"/>
</dbReference>
<keyword evidence="4" id="KW-1185">Reference proteome</keyword>
<keyword evidence="3" id="KW-0378">Hydrolase</keyword>
<dbReference type="PANTHER" id="PTHR42834">
    <property type="entry name" value="ENDONUCLEASE/EXONUCLEASE/PHOSPHATASE FAMILY PROTEIN (AFU_ORTHOLOGUE AFUA_3G09210)"/>
    <property type="match status" value="1"/>
</dbReference>
<dbReference type="AlphaFoldDB" id="A0A437R4X7"/>
<feature type="signal peptide" evidence="1">
    <location>
        <begin position="1"/>
        <end position="24"/>
    </location>
</feature>
<dbReference type="InterPro" id="IPR005135">
    <property type="entry name" value="Endo/exonuclease/phosphatase"/>
</dbReference>
<organism evidence="3 4">
    <name type="scientific">Rheinheimera riviphila</name>
    <dbReference type="NCBI Taxonomy" id="1834037"/>
    <lineage>
        <taxon>Bacteria</taxon>
        <taxon>Pseudomonadati</taxon>
        <taxon>Pseudomonadota</taxon>
        <taxon>Gammaproteobacteria</taxon>
        <taxon>Chromatiales</taxon>
        <taxon>Chromatiaceae</taxon>
        <taxon>Rheinheimera</taxon>
    </lineage>
</organism>
<dbReference type="SUPFAM" id="SSF56219">
    <property type="entry name" value="DNase I-like"/>
    <property type="match status" value="1"/>
</dbReference>
<evidence type="ECO:0000256" key="1">
    <source>
        <dbReference type="SAM" id="SignalP"/>
    </source>
</evidence>
<evidence type="ECO:0000313" key="3">
    <source>
        <dbReference type="EMBL" id="RVU41829.1"/>
    </source>
</evidence>
<keyword evidence="1" id="KW-0732">Signal</keyword>
<dbReference type="NCBIfam" id="NF033681">
    <property type="entry name" value="ExeM_NucH_DNase"/>
    <property type="match status" value="1"/>
</dbReference>
<accession>A0A437R4X7</accession>
<dbReference type="PANTHER" id="PTHR42834:SF1">
    <property type="entry name" value="ENDONUCLEASE_EXONUCLEASE_PHOSPHATASE FAMILY PROTEIN (AFU_ORTHOLOGUE AFUA_3G09210)"/>
    <property type="match status" value="1"/>
</dbReference>
<sequence length="596" mass="64621">MQTLKFHCLVLPFAVSLLSWQVAASCTTDFTPVSQIQGDGTQSPLTGKTLTTQGVVLGTIYPGSKQPSLLIQSLKADSNPTTAEALMIADSQLAALYQPGQLLQLTGTVRELGKMTALTNITASAICAEQQPLPKLQLQLPVKQLTDWEALEGQYLVFPQTLVVNDSYPLARYGEILLADRRLMVATEVTKPGAEAQAFEKQQQLHEIWLDDHSIRQNPEPIPFPTGGLSAEKSVRVGDEVRGIEGFLVQTKAGYRLLPTKAPEFNSANPRSNTPTAKPEGALRVASFNVLNFFTGAGQTPQFPTKRGASNADELVRQQGKMIAALSAMDADIIGLLEVENNGYAADGALATIVRLLNEKLGSTKFAFVETAEKPGTDQIKVALIYRIASVKPVGQPAINLTGPFVRGSRAPLAQSFVHQGSSTELLVSVNHFKSKGSCPKLPGADNDNNDGQSCWNAARVIAAKTLASWLATQPTGQKTTHQLVIGDLNAYRLEDPVTTLEQAGWQHLPGAEPKTAAAHWSYVYKGRSGSLDHALATKTLAEKLVQFEHWHINADEPAVLDYNTEHKSKAQQKNLYAPTPFRSSDHDPLVMDFKF</sequence>
<evidence type="ECO:0000259" key="2">
    <source>
        <dbReference type="Pfam" id="PF03372"/>
    </source>
</evidence>
<keyword evidence="3" id="KW-0255">Endonuclease</keyword>
<feature type="domain" description="Endonuclease/exonuclease/phosphatase" evidence="2">
    <location>
        <begin position="286"/>
        <end position="587"/>
    </location>
</feature>
<name>A0A437R4X7_9GAMM</name>
<dbReference type="RefSeq" id="WP_127697215.1">
    <property type="nucleotide sequence ID" value="NZ_SACS01000001.1"/>
</dbReference>
<gene>
    <name evidence="3" type="ORF">EOE67_01115</name>
</gene>
<dbReference type="OrthoDB" id="9800417at2"/>
<feature type="chain" id="PRO_5019219355" evidence="1">
    <location>
        <begin position="25"/>
        <end position="596"/>
    </location>
</feature>
<dbReference type="PROSITE" id="PS51257">
    <property type="entry name" value="PROKAR_LIPOPROTEIN"/>
    <property type="match status" value="1"/>
</dbReference>
<dbReference type="Gene3D" id="3.60.10.10">
    <property type="entry name" value="Endonuclease/exonuclease/phosphatase"/>
    <property type="match status" value="1"/>
</dbReference>
<keyword evidence="3" id="KW-0540">Nuclease</keyword>
<dbReference type="InterPro" id="IPR047971">
    <property type="entry name" value="ExeM-like"/>
</dbReference>
<reference evidence="3 4" key="1">
    <citation type="submission" date="2019-01" db="EMBL/GenBank/DDBJ databases">
        <authorList>
            <person name="Chen W.-M."/>
        </authorList>
    </citation>
    <scope>NUCLEOTIDE SEQUENCE [LARGE SCALE GENOMIC DNA]</scope>
    <source>
        <strain evidence="3 4">KYPC3</strain>
    </source>
</reference>
<protein>
    <submittedName>
        <fullName evidence="3">ExeM/NucH family extracellular endonuclease</fullName>
    </submittedName>
</protein>
<evidence type="ECO:0000313" key="4">
    <source>
        <dbReference type="Proteomes" id="UP000283077"/>
    </source>
</evidence>
<comment type="caution">
    <text evidence="3">The sequence shown here is derived from an EMBL/GenBank/DDBJ whole genome shotgun (WGS) entry which is preliminary data.</text>
</comment>
<dbReference type="InterPro" id="IPR036691">
    <property type="entry name" value="Endo/exonu/phosph_ase_sf"/>
</dbReference>
<dbReference type="CDD" id="cd04486">
    <property type="entry name" value="YhcR_OBF_like"/>
    <property type="match status" value="1"/>
</dbReference>
<dbReference type="EMBL" id="SACS01000001">
    <property type="protein sequence ID" value="RVU41829.1"/>
    <property type="molecule type" value="Genomic_DNA"/>
</dbReference>